<accession>A0A1H1TES8</accession>
<feature type="compositionally biased region" description="Low complexity" evidence="1">
    <location>
        <begin position="7"/>
        <end position="25"/>
    </location>
</feature>
<dbReference type="AlphaFoldDB" id="A0A1H1TES8"/>
<dbReference type="Gene3D" id="1.10.620.20">
    <property type="entry name" value="Ribonucleotide Reductase, subunit A"/>
    <property type="match status" value="1"/>
</dbReference>
<evidence type="ECO:0000313" key="2">
    <source>
        <dbReference type="EMBL" id="SDS58777.1"/>
    </source>
</evidence>
<feature type="region of interest" description="Disordered" evidence="1">
    <location>
        <begin position="1"/>
        <end position="31"/>
    </location>
</feature>
<dbReference type="GO" id="GO:0016491">
    <property type="term" value="F:oxidoreductase activity"/>
    <property type="evidence" value="ECO:0007669"/>
    <property type="project" value="InterPro"/>
</dbReference>
<protein>
    <recommendedName>
        <fullName evidence="4">YHS domain-containing protein</fullName>
    </recommendedName>
</protein>
<name>A0A1H1TES8_9MICO</name>
<evidence type="ECO:0000313" key="3">
    <source>
        <dbReference type="Proteomes" id="UP000199597"/>
    </source>
</evidence>
<dbReference type="InterPro" id="IPR012348">
    <property type="entry name" value="RNR-like"/>
</dbReference>
<reference evidence="3" key="1">
    <citation type="submission" date="2016-10" db="EMBL/GenBank/DDBJ databases">
        <authorList>
            <person name="Varghese N."/>
            <person name="Submissions S."/>
        </authorList>
    </citation>
    <scope>NUCLEOTIDE SEQUENCE [LARGE SCALE GENOMIC DNA]</scope>
    <source>
        <strain evidence="3">DSM 23676</strain>
    </source>
</reference>
<evidence type="ECO:0000256" key="1">
    <source>
        <dbReference type="SAM" id="MobiDB-lite"/>
    </source>
</evidence>
<dbReference type="EMBL" id="LT629766">
    <property type="protein sequence ID" value="SDS58777.1"/>
    <property type="molecule type" value="Genomic_DNA"/>
</dbReference>
<proteinExistence type="predicted"/>
<evidence type="ECO:0008006" key="4">
    <source>
        <dbReference type="Google" id="ProtNLM"/>
    </source>
</evidence>
<dbReference type="STRING" id="1136497.SAMN04489752_2037"/>
<sequence>MSNEDQASTSCCSTSPAAKASAAEEPVSDGSSCCGMIGAENPAADSGHRDNLLVEGSDDDMTTCPVMVGNPVNKQDAEEKGLFRDYDGQRFWLCCPGCGPTFDSDPAKYAANMA</sequence>
<dbReference type="OrthoDB" id="9809270at2"/>
<dbReference type="RefSeq" id="WP_092013188.1">
    <property type="nucleotide sequence ID" value="NZ_LT629766.1"/>
</dbReference>
<feature type="region of interest" description="Disordered" evidence="1">
    <location>
        <begin position="45"/>
        <end position="64"/>
    </location>
</feature>
<organism evidence="2 3">
    <name type="scientific">Brevibacterium siliguriense</name>
    <dbReference type="NCBI Taxonomy" id="1136497"/>
    <lineage>
        <taxon>Bacteria</taxon>
        <taxon>Bacillati</taxon>
        <taxon>Actinomycetota</taxon>
        <taxon>Actinomycetes</taxon>
        <taxon>Micrococcales</taxon>
        <taxon>Brevibacteriaceae</taxon>
        <taxon>Brevibacterium</taxon>
    </lineage>
</organism>
<dbReference type="Proteomes" id="UP000199597">
    <property type="component" value="Chromosome I"/>
</dbReference>
<gene>
    <name evidence="2" type="ORF">SAMN04489752_2037</name>
</gene>
<keyword evidence="3" id="KW-1185">Reference proteome</keyword>